<dbReference type="InterPro" id="IPR016181">
    <property type="entry name" value="Acyl_CoA_acyltransferase"/>
</dbReference>
<feature type="domain" description="N-acetyltransferase" evidence="1">
    <location>
        <begin position="144"/>
        <end position="287"/>
    </location>
</feature>
<evidence type="ECO:0000259" key="1">
    <source>
        <dbReference type="PROSITE" id="PS51186"/>
    </source>
</evidence>
<dbReference type="Gene3D" id="3.40.630.30">
    <property type="match status" value="1"/>
</dbReference>
<dbReference type="SUPFAM" id="SSF55729">
    <property type="entry name" value="Acyl-CoA N-acyltransferases (Nat)"/>
    <property type="match status" value="1"/>
</dbReference>
<gene>
    <name evidence="2" type="ORF">N7498_009134</name>
</gene>
<dbReference type="InterPro" id="IPR000182">
    <property type="entry name" value="GNAT_dom"/>
</dbReference>
<dbReference type="AlphaFoldDB" id="A0A9W9M652"/>
<keyword evidence="3" id="KW-1185">Reference proteome</keyword>
<protein>
    <recommendedName>
        <fullName evidence="1">N-acetyltransferase domain-containing protein</fullName>
    </recommendedName>
</protein>
<organism evidence="2 3">
    <name type="scientific">Penicillium cinerascens</name>
    <dbReference type="NCBI Taxonomy" id="70096"/>
    <lineage>
        <taxon>Eukaryota</taxon>
        <taxon>Fungi</taxon>
        <taxon>Dikarya</taxon>
        <taxon>Ascomycota</taxon>
        <taxon>Pezizomycotina</taxon>
        <taxon>Eurotiomycetes</taxon>
        <taxon>Eurotiomycetidae</taxon>
        <taxon>Eurotiales</taxon>
        <taxon>Aspergillaceae</taxon>
        <taxon>Penicillium</taxon>
    </lineage>
</organism>
<reference evidence="2" key="2">
    <citation type="journal article" date="2023" name="IMA Fungus">
        <title>Comparative genomic study of the Penicillium genus elucidates a diverse pangenome and 15 lateral gene transfer events.</title>
        <authorList>
            <person name="Petersen C."/>
            <person name="Sorensen T."/>
            <person name="Nielsen M.R."/>
            <person name="Sondergaard T.E."/>
            <person name="Sorensen J.L."/>
            <person name="Fitzpatrick D.A."/>
            <person name="Frisvad J.C."/>
            <person name="Nielsen K.L."/>
        </authorList>
    </citation>
    <scope>NUCLEOTIDE SEQUENCE</scope>
    <source>
        <strain evidence="2">IBT 15544</strain>
    </source>
</reference>
<evidence type="ECO:0000313" key="2">
    <source>
        <dbReference type="EMBL" id="KAJ5190149.1"/>
    </source>
</evidence>
<comment type="caution">
    <text evidence="2">The sequence shown here is derived from an EMBL/GenBank/DDBJ whole genome shotgun (WGS) entry which is preliminary data.</text>
</comment>
<name>A0A9W9M652_9EURO</name>
<dbReference type="CDD" id="cd04301">
    <property type="entry name" value="NAT_SF"/>
    <property type="match status" value="1"/>
</dbReference>
<dbReference type="GeneID" id="83183491"/>
<dbReference type="OrthoDB" id="3853310at2759"/>
<sequence>MPAPELLADPYTAHRCEDGEALHIRRQAEVCQELYPDQKVLIQPVPKGGIAIRTLPAFDGKLNRAVGCGEEGELADADMKELESVFAAVGLEPEIHLSPFAKSSAFESLVSRGYVEKGTLSTYWCTPEQAAIEDTETCTTGAAVMVRRATVDETLKFIEASAMGFQTNGRSHELLRALALIATRRTDTSLYFAFANDEIAGTAAMATMETAYGGVAHLYLDSTLPGYRGRGVQIALIQARLLDAARLGLGVATTITRVGDGSARNAERAGLRLAYTTAILTRQRGSP</sequence>
<reference evidence="2" key="1">
    <citation type="submission" date="2022-12" db="EMBL/GenBank/DDBJ databases">
        <authorList>
            <person name="Petersen C."/>
        </authorList>
    </citation>
    <scope>NUCLEOTIDE SEQUENCE</scope>
    <source>
        <strain evidence="2">IBT 15544</strain>
    </source>
</reference>
<dbReference type="Proteomes" id="UP001150904">
    <property type="component" value="Unassembled WGS sequence"/>
</dbReference>
<dbReference type="PROSITE" id="PS51186">
    <property type="entry name" value="GNAT"/>
    <property type="match status" value="1"/>
</dbReference>
<dbReference type="GO" id="GO:0016747">
    <property type="term" value="F:acyltransferase activity, transferring groups other than amino-acyl groups"/>
    <property type="evidence" value="ECO:0007669"/>
    <property type="project" value="InterPro"/>
</dbReference>
<dbReference type="EMBL" id="JAPQKR010000016">
    <property type="protein sequence ID" value="KAJ5190149.1"/>
    <property type="molecule type" value="Genomic_DNA"/>
</dbReference>
<accession>A0A9W9M652</accession>
<proteinExistence type="predicted"/>
<evidence type="ECO:0000313" key="3">
    <source>
        <dbReference type="Proteomes" id="UP001150904"/>
    </source>
</evidence>
<dbReference type="RefSeq" id="XP_058303089.1">
    <property type="nucleotide sequence ID" value="XM_058456190.1"/>
</dbReference>